<organism evidence="2 3">
    <name type="scientific">Daucus carota subsp. sativus</name>
    <name type="common">Carrot</name>
    <dbReference type="NCBI Taxonomy" id="79200"/>
    <lineage>
        <taxon>Eukaryota</taxon>
        <taxon>Viridiplantae</taxon>
        <taxon>Streptophyta</taxon>
        <taxon>Embryophyta</taxon>
        <taxon>Tracheophyta</taxon>
        <taxon>Spermatophyta</taxon>
        <taxon>Magnoliopsida</taxon>
        <taxon>eudicotyledons</taxon>
        <taxon>Gunneridae</taxon>
        <taxon>Pentapetalae</taxon>
        <taxon>asterids</taxon>
        <taxon>campanulids</taxon>
        <taxon>Apiales</taxon>
        <taxon>Apiaceae</taxon>
        <taxon>Apioideae</taxon>
        <taxon>Scandiceae</taxon>
        <taxon>Daucinae</taxon>
        <taxon>Daucus</taxon>
        <taxon>Daucus sect. Daucus</taxon>
    </lineage>
</organism>
<accession>A0AAF0WA55</accession>
<name>A0AAF0WA55_DAUCS</name>
<reference evidence="2" key="2">
    <citation type="submission" date="2022-03" db="EMBL/GenBank/DDBJ databases">
        <title>Draft title - Genomic analysis of global carrot germplasm unveils the trajectory of domestication and the origin of high carotenoid orange carrot.</title>
        <authorList>
            <person name="Iorizzo M."/>
            <person name="Ellison S."/>
            <person name="Senalik D."/>
            <person name="Macko-Podgorni A."/>
            <person name="Grzebelus D."/>
            <person name="Bostan H."/>
            <person name="Rolling W."/>
            <person name="Curaba J."/>
            <person name="Simon P."/>
        </authorList>
    </citation>
    <scope>NUCLEOTIDE SEQUENCE</scope>
    <source>
        <tissue evidence="2">Leaf</tissue>
    </source>
</reference>
<protein>
    <submittedName>
        <fullName evidence="2">Uncharacterized protein</fullName>
    </submittedName>
</protein>
<dbReference type="PANTHER" id="PTHR38355:SF1">
    <property type="entry name" value="OS06G0149500 PROTEIN"/>
    <property type="match status" value="1"/>
</dbReference>
<proteinExistence type="predicted"/>
<dbReference type="Proteomes" id="UP000077755">
    <property type="component" value="Chromosome 1"/>
</dbReference>
<keyword evidence="3" id="KW-1185">Reference proteome</keyword>
<evidence type="ECO:0000256" key="1">
    <source>
        <dbReference type="SAM" id="MobiDB-lite"/>
    </source>
</evidence>
<dbReference type="AlphaFoldDB" id="A0AAF0WA55"/>
<dbReference type="EMBL" id="CP093343">
    <property type="protein sequence ID" value="WOG84573.1"/>
    <property type="molecule type" value="Genomic_DNA"/>
</dbReference>
<dbReference type="GO" id="GO:0005739">
    <property type="term" value="C:mitochondrion"/>
    <property type="evidence" value="ECO:0007669"/>
    <property type="project" value="TreeGrafter"/>
</dbReference>
<reference evidence="2" key="1">
    <citation type="journal article" date="2016" name="Nat. Genet.">
        <title>A high-quality carrot genome assembly provides new insights into carotenoid accumulation and asterid genome evolution.</title>
        <authorList>
            <person name="Iorizzo M."/>
            <person name="Ellison S."/>
            <person name="Senalik D."/>
            <person name="Zeng P."/>
            <person name="Satapoomin P."/>
            <person name="Huang J."/>
            <person name="Bowman M."/>
            <person name="Iovene M."/>
            <person name="Sanseverino W."/>
            <person name="Cavagnaro P."/>
            <person name="Yildiz M."/>
            <person name="Macko-Podgorni A."/>
            <person name="Moranska E."/>
            <person name="Grzebelus E."/>
            <person name="Grzebelus D."/>
            <person name="Ashrafi H."/>
            <person name="Zheng Z."/>
            <person name="Cheng S."/>
            <person name="Spooner D."/>
            <person name="Van Deynze A."/>
            <person name="Simon P."/>
        </authorList>
    </citation>
    <scope>NUCLEOTIDE SEQUENCE</scope>
    <source>
        <tissue evidence="2">Leaf</tissue>
    </source>
</reference>
<sequence>MEYANKVIGFVNKAASNNTVINSFLGFAFVALSVRSFNQQKTIETLETQKESLLKSNKAIKKTIWEWKQQLYAQPQGGFALPVDKIKPIFGDAPTPAAPPAGSPVNIESGSPQKKILI</sequence>
<feature type="region of interest" description="Disordered" evidence="1">
    <location>
        <begin position="91"/>
        <end position="118"/>
    </location>
</feature>
<evidence type="ECO:0000313" key="2">
    <source>
        <dbReference type="EMBL" id="WOG84573.1"/>
    </source>
</evidence>
<gene>
    <name evidence="2" type="ORF">DCAR_0103757</name>
</gene>
<dbReference type="KEGG" id="dcr:108193925"/>
<evidence type="ECO:0000313" key="3">
    <source>
        <dbReference type="Proteomes" id="UP000077755"/>
    </source>
</evidence>
<dbReference type="PANTHER" id="PTHR38355">
    <property type="entry name" value="OS06G0149500 PROTEIN"/>
    <property type="match status" value="1"/>
</dbReference>